<reference evidence="8 9" key="1">
    <citation type="submission" date="2018-10" db="EMBL/GenBank/DDBJ databases">
        <title>Sequencing the genomes of 1000 actinobacteria strains.</title>
        <authorList>
            <person name="Klenk H.-P."/>
        </authorList>
    </citation>
    <scope>NUCLEOTIDE SEQUENCE [LARGE SCALE GENOMIC DNA]</scope>
    <source>
        <strain evidence="8 9">DSM 43911</strain>
    </source>
</reference>
<dbReference type="GO" id="GO:0005524">
    <property type="term" value="F:ATP binding"/>
    <property type="evidence" value="ECO:0007669"/>
    <property type="project" value="UniProtKB-KW"/>
</dbReference>
<dbReference type="Gene3D" id="1.10.510.10">
    <property type="entry name" value="Transferase(Phosphotransferase) domain 1"/>
    <property type="match status" value="1"/>
</dbReference>
<dbReference type="Gene3D" id="3.30.200.20">
    <property type="entry name" value="Phosphorylase Kinase, domain 1"/>
    <property type="match status" value="1"/>
</dbReference>
<dbReference type="EMBL" id="RBXR01000001">
    <property type="protein sequence ID" value="RKT72666.1"/>
    <property type="molecule type" value="Genomic_DNA"/>
</dbReference>
<evidence type="ECO:0000313" key="9">
    <source>
        <dbReference type="Proteomes" id="UP000272729"/>
    </source>
</evidence>
<evidence type="ECO:0000256" key="2">
    <source>
        <dbReference type="ARBA" id="ARBA00022527"/>
    </source>
</evidence>
<dbReference type="PROSITE" id="PS50011">
    <property type="entry name" value="PROTEIN_KINASE_DOM"/>
    <property type="match status" value="1"/>
</dbReference>
<dbReference type="AlphaFoldDB" id="A0A495XHL6"/>
<name>A0A495XHL6_9PSEU</name>
<dbReference type="GO" id="GO:0004674">
    <property type="term" value="F:protein serine/threonine kinase activity"/>
    <property type="evidence" value="ECO:0007669"/>
    <property type="project" value="UniProtKB-KW"/>
</dbReference>
<keyword evidence="6" id="KW-0067">ATP-binding</keyword>
<feature type="domain" description="Protein kinase" evidence="7">
    <location>
        <begin position="4"/>
        <end position="267"/>
    </location>
</feature>
<evidence type="ECO:0000259" key="7">
    <source>
        <dbReference type="PROSITE" id="PS50011"/>
    </source>
</evidence>
<keyword evidence="5 8" id="KW-0418">Kinase</keyword>
<evidence type="ECO:0000313" key="8">
    <source>
        <dbReference type="EMBL" id="RKT72666.1"/>
    </source>
</evidence>
<sequence>METVIAPRLLASGPVASVYAATLADTGAEVAVKVYAERFDRDTTEWLDRERRALASAAVPQVLPVDGIVELPDGRSGVRMRLCHGSLADLLSSAVGSPGVRDALGVGLAIARALAAAHSVGVVHGGITPHNVLWHGSGEFVVSDFGLSLRERFPRDPTHALEFTAPETLRDDSRTTASDLYGLGAVLHTMLTGAPPFPRRTGEPPSERILRVLREQVPPVRGEGVPHELADAVNRLLAKDPAARPPDAGELARLFEDLLTTPHHPTFAGPPPVPSFVDAPRPPGRTLVHTTDNTAAPKRTARAWRTPALIGAGLVVASLVAVPLLLPDDEPAKIPVAATTTPKPTTSTEPAQVTLVLDPPADQGDHVELTWQADRELDFTVVVAGEGIQNMFLVAHRQHSLRVPVDPGRRYCFQVRGTDSRAVYTSEPVPVRGARCTL</sequence>
<keyword evidence="3" id="KW-0808">Transferase</keyword>
<dbReference type="EC" id="2.7.11.1" evidence="1"/>
<proteinExistence type="predicted"/>
<accession>A0A495XHL6</accession>
<dbReference type="PANTHER" id="PTHR43289:SF6">
    <property type="entry name" value="SERINE_THREONINE-PROTEIN KINASE NEKL-3"/>
    <property type="match status" value="1"/>
</dbReference>
<dbReference type="Proteomes" id="UP000272729">
    <property type="component" value="Unassembled WGS sequence"/>
</dbReference>
<evidence type="ECO:0000256" key="6">
    <source>
        <dbReference type="ARBA" id="ARBA00022840"/>
    </source>
</evidence>
<keyword evidence="2 8" id="KW-0723">Serine/threonine-protein kinase</keyword>
<evidence type="ECO:0000256" key="5">
    <source>
        <dbReference type="ARBA" id="ARBA00022777"/>
    </source>
</evidence>
<dbReference type="InterPro" id="IPR000719">
    <property type="entry name" value="Prot_kinase_dom"/>
</dbReference>
<dbReference type="OrthoDB" id="3815424at2"/>
<dbReference type="RefSeq" id="WP_121225876.1">
    <property type="nucleotide sequence ID" value="NZ_JBIUBA010000021.1"/>
</dbReference>
<comment type="caution">
    <text evidence="8">The sequence shown here is derived from an EMBL/GenBank/DDBJ whole genome shotgun (WGS) entry which is preliminary data.</text>
</comment>
<keyword evidence="9" id="KW-1185">Reference proteome</keyword>
<dbReference type="Pfam" id="PF00069">
    <property type="entry name" value="Pkinase"/>
    <property type="match status" value="1"/>
</dbReference>
<evidence type="ECO:0000256" key="1">
    <source>
        <dbReference type="ARBA" id="ARBA00012513"/>
    </source>
</evidence>
<keyword evidence="4" id="KW-0547">Nucleotide-binding</keyword>
<dbReference type="SUPFAM" id="SSF56112">
    <property type="entry name" value="Protein kinase-like (PK-like)"/>
    <property type="match status" value="1"/>
</dbReference>
<gene>
    <name evidence="8" type="ORF">DFJ66_5988</name>
</gene>
<protein>
    <recommendedName>
        <fullName evidence="1">non-specific serine/threonine protein kinase</fullName>
        <ecNumber evidence="1">2.7.11.1</ecNumber>
    </recommendedName>
</protein>
<evidence type="ECO:0000256" key="3">
    <source>
        <dbReference type="ARBA" id="ARBA00022679"/>
    </source>
</evidence>
<dbReference type="InterPro" id="IPR011009">
    <property type="entry name" value="Kinase-like_dom_sf"/>
</dbReference>
<dbReference type="PANTHER" id="PTHR43289">
    <property type="entry name" value="MITOGEN-ACTIVATED PROTEIN KINASE KINASE KINASE 20-RELATED"/>
    <property type="match status" value="1"/>
</dbReference>
<organism evidence="8 9">
    <name type="scientific">Saccharothrix variisporea</name>
    <dbReference type="NCBI Taxonomy" id="543527"/>
    <lineage>
        <taxon>Bacteria</taxon>
        <taxon>Bacillati</taxon>
        <taxon>Actinomycetota</taxon>
        <taxon>Actinomycetes</taxon>
        <taxon>Pseudonocardiales</taxon>
        <taxon>Pseudonocardiaceae</taxon>
        <taxon>Saccharothrix</taxon>
    </lineage>
</organism>
<evidence type="ECO:0000256" key="4">
    <source>
        <dbReference type="ARBA" id="ARBA00022741"/>
    </source>
</evidence>